<dbReference type="Proteomes" id="UP000267096">
    <property type="component" value="Unassembled WGS sequence"/>
</dbReference>
<reference evidence="3" key="1">
    <citation type="submission" date="2017-02" db="UniProtKB">
        <authorList>
            <consortium name="WormBaseParasite"/>
        </authorList>
    </citation>
    <scope>IDENTIFICATION</scope>
</reference>
<dbReference type="AlphaFoldDB" id="A0A0M3JMZ7"/>
<protein>
    <submittedName>
        <fullName evidence="3">Transposase</fullName>
    </submittedName>
</protein>
<evidence type="ECO:0000313" key="2">
    <source>
        <dbReference type="Proteomes" id="UP000267096"/>
    </source>
</evidence>
<organism evidence="3">
    <name type="scientific">Anisakis simplex</name>
    <name type="common">Herring worm</name>
    <dbReference type="NCBI Taxonomy" id="6269"/>
    <lineage>
        <taxon>Eukaryota</taxon>
        <taxon>Metazoa</taxon>
        <taxon>Ecdysozoa</taxon>
        <taxon>Nematoda</taxon>
        <taxon>Chromadorea</taxon>
        <taxon>Rhabditida</taxon>
        <taxon>Spirurina</taxon>
        <taxon>Ascaridomorpha</taxon>
        <taxon>Ascaridoidea</taxon>
        <taxon>Anisakidae</taxon>
        <taxon>Anisakis</taxon>
        <taxon>Anisakis simplex complex</taxon>
    </lineage>
</organism>
<keyword evidence="2" id="KW-1185">Reference proteome</keyword>
<reference evidence="1 2" key="2">
    <citation type="submission" date="2018-11" db="EMBL/GenBank/DDBJ databases">
        <authorList>
            <consortium name="Pathogen Informatics"/>
        </authorList>
    </citation>
    <scope>NUCLEOTIDE SEQUENCE [LARGE SCALE GENOMIC DNA]</scope>
</reference>
<dbReference type="WBParaSite" id="ASIM_0000903601-mRNA-1">
    <property type="protein sequence ID" value="ASIM_0000903601-mRNA-1"/>
    <property type="gene ID" value="ASIM_0000903601"/>
</dbReference>
<proteinExistence type="predicted"/>
<name>A0A0M3JMZ7_ANISI</name>
<gene>
    <name evidence="1" type="ORF">ASIM_LOCUS8778</name>
</gene>
<dbReference type="EMBL" id="UYRR01024798">
    <property type="protein sequence ID" value="VDK34258.1"/>
    <property type="molecule type" value="Genomic_DNA"/>
</dbReference>
<evidence type="ECO:0000313" key="1">
    <source>
        <dbReference type="EMBL" id="VDK34258.1"/>
    </source>
</evidence>
<evidence type="ECO:0000313" key="3">
    <source>
        <dbReference type="WBParaSite" id="ASIM_0000903601-mRNA-1"/>
    </source>
</evidence>
<accession>A0A0M3JMZ7</accession>
<sequence length="38" mass="4102">MGRQHEDLGVCCGDNRVVDNVRYEALRGGEAVAGRLQG</sequence>